<protein>
    <recommendedName>
        <fullName evidence="10">Permease</fullName>
    </recommendedName>
</protein>
<dbReference type="EMBL" id="LJVA01000151">
    <property type="protein sequence ID" value="KPL06353.1"/>
    <property type="molecule type" value="Genomic_DNA"/>
</dbReference>
<dbReference type="GO" id="GO:0005886">
    <property type="term" value="C:plasma membrane"/>
    <property type="evidence" value="ECO:0007669"/>
    <property type="project" value="UniProtKB-SubCell"/>
</dbReference>
<reference evidence="8 9" key="1">
    <citation type="journal article" date="2015" name="Microbiome">
        <title>Genomic resolution of linkages in carbon, nitrogen, and sulfur cycling among widespread estuary sediment bacteria.</title>
        <authorList>
            <person name="Baker B.J."/>
            <person name="Lazar C.S."/>
            <person name="Teske A.P."/>
            <person name="Dick G.J."/>
        </authorList>
    </citation>
    <scope>NUCLEOTIDE SEQUENCE [LARGE SCALE GENOMIC DNA]</scope>
    <source>
        <strain evidence="8">SM1_40</strain>
    </source>
</reference>
<feature type="transmembrane region" description="Helical" evidence="7">
    <location>
        <begin position="280"/>
        <end position="301"/>
    </location>
</feature>
<evidence type="ECO:0000256" key="4">
    <source>
        <dbReference type="ARBA" id="ARBA00022692"/>
    </source>
</evidence>
<feature type="transmembrane region" description="Helical" evidence="7">
    <location>
        <begin position="249"/>
        <end position="274"/>
    </location>
</feature>
<evidence type="ECO:0000313" key="8">
    <source>
        <dbReference type="EMBL" id="KPL06353.1"/>
    </source>
</evidence>
<evidence type="ECO:0000256" key="2">
    <source>
        <dbReference type="ARBA" id="ARBA00006386"/>
    </source>
</evidence>
<sequence length="388" mass="41932">MFVQAWTILRLILVESYAVVYEAGIFILFGFLLAGIIHVFLRPDAITRHLGTGSTRSVLWASILGVPLPLCSCSVMPVAASLKREGASDGAVTSFLISTPESGVDSIAISWALLDPIMTVFRPVAALLTAVVAGVVQNIAGRDWEEGRHVRPEESVDAGCGTSGCCEEAAGVESTACTKRAEDQLAPQREASRGLYGRLRDGLGYILHDLFPSLDKYFFWGFLATGIIAAVIPDGFFHSLPGNSLWQMPIMLIVGVPLYICATASTPIAAALILKGITPGVALIFLLAGPATNLATMAVVYKMMRRRGLIIYLVVIALSAVLLGLLLDWIYGALDIDIRATLRAHREPIPAAIQHGAAIVFLVWLAYSLSRRLRLQRIRRGRAARQLQ</sequence>
<keyword evidence="5 7" id="KW-1133">Transmembrane helix</keyword>
<evidence type="ECO:0000256" key="3">
    <source>
        <dbReference type="ARBA" id="ARBA00022475"/>
    </source>
</evidence>
<evidence type="ECO:0008006" key="10">
    <source>
        <dbReference type="Google" id="ProtNLM"/>
    </source>
</evidence>
<dbReference type="Proteomes" id="UP000051035">
    <property type="component" value="Unassembled WGS sequence"/>
</dbReference>
<feature type="transmembrane region" description="Helical" evidence="7">
    <location>
        <begin position="217"/>
        <end position="237"/>
    </location>
</feature>
<evidence type="ECO:0000256" key="6">
    <source>
        <dbReference type="ARBA" id="ARBA00023136"/>
    </source>
</evidence>
<evidence type="ECO:0000256" key="7">
    <source>
        <dbReference type="SAM" id="Phobius"/>
    </source>
</evidence>
<dbReference type="Pfam" id="PF03773">
    <property type="entry name" value="ArsP_1"/>
    <property type="match status" value="1"/>
</dbReference>
<feature type="transmembrane region" description="Helical" evidence="7">
    <location>
        <begin position="20"/>
        <end position="41"/>
    </location>
</feature>
<evidence type="ECO:0000256" key="1">
    <source>
        <dbReference type="ARBA" id="ARBA00004651"/>
    </source>
</evidence>
<comment type="subcellular location">
    <subcellularLocation>
        <location evidence="1">Cell membrane</location>
        <topology evidence="1">Multi-pass membrane protein</topology>
    </subcellularLocation>
</comment>
<feature type="transmembrane region" description="Helical" evidence="7">
    <location>
        <begin position="351"/>
        <end position="370"/>
    </location>
</feature>
<accession>A0A0S8J9C7</accession>
<keyword evidence="6 7" id="KW-0472">Membrane</keyword>
<dbReference type="InterPro" id="IPR005524">
    <property type="entry name" value="DUF318"/>
</dbReference>
<comment type="caution">
    <text evidence="8">The sequence shown here is derived from an EMBL/GenBank/DDBJ whole genome shotgun (WGS) entry which is preliminary data.</text>
</comment>
<organism evidence="8 9">
    <name type="scientific">candidate division TA06 bacterium SM1_40</name>
    <dbReference type="NCBI Taxonomy" id="1703773"/>
    <lineage>
        <taxon>Bacteria</taxon>
        <taxon>Bacteria division TA06</taxon>
    </lineage>
</organism>
<evidence type="ECO:0000256" key="5">
    <source>
        <dbReference type="ARBA" id="ARBA00022989"/>
    </source>
</evidence>
<feature type="transmembrane region" description="Helical" evidence="7">
    <location>
        <begin position="308"/>
        <end position="331"/>
    </location>
</feature>
<dbReference type="PANTHER" id="PTHR34184">
    <property type="entry name" value="UPF0718 PROTEIN YCGR"/>
    <property type="match status" value="1"/>
</dbReference>
<dbReference type="InterPro" id="IPR052923">
    <property type="entry name" value="UPF0718"/>
</dbReference>
<proteinExistence type="inferred from homology"/>
<keyword evidence="3" id="KW-1003">Cell membrane</keyword>
<evidence type="ECO:0000313" key="9">
    <source>
        <dbReference type="Proteomes" id="UP000051035"/>
    </source>
</evidence>
<dbReference type="NCBIfam" id="NF033936">
    <property type="entry name" value="CuZnOut_SO0444"/>
    <property type="match status" value="1"/>
</dbReference>
<gene>
    <name evidence="8" type="ORF">AMJ71_09950</name>
</gene>
<dbReference type="PANTHER" id="PTHR34184:SF4">
    <property type="entry name" value="UPF0718 PROTEIN YCGR"/>
    <property type="match status" value="1"/>
</dbReference>
<comment type="similarity">
    <text evidence="2">Belongs to the UPF0718 family.</text>
</comment>
<keyword evidence="4 7" id="KW-0812">Transmembrane</keyword>
<name>A0A0S8J9C7_UNCT6</name>
<dbReference type="AlphaFoldDB" id="A0A0S8J9C7"/>